<feature type="domain" description="GFO/IDH/MocA-like oxidoreductase" evidence="2">
    <location>
        <begin position="134"/>
        <end position="257"/>
    </location>
</feature>
<organism evidence="3 4">
    <name type="scientific">Sphaerochaeta pleomorpha (strain ATCC BAA-1885 / DSM 22778 / Grapes)</name>
    <dbReference type="NCBI Taxonomy" id="158190"/>
    <lineage>
        <taxon>Bacteria</taxon>
        <taxon>Pseudomonadati</taxon>
        <taxon>Spirochaetota</taxon>
        <taxon>Spirochaetia</taxon>
        <taxon>Spirochaetales</taxon>
        <taxon>Sphaerochaetaceae</taxon>
        <taxon>Sphaerochaeta</taxon>
    </lineage>
</organism>
<evidence type="ECO:0000259" key="2">
    <source>
        <dbReference type="Pfam" id="PF22725"/>
    </source>
</evidence>
<dbReference type="SUPFAM" id="SSF55347">
    <property type="entry name" value="Glyceraldehyde-3-phosphate dehydrogenase-like, C-terminal domain"/>
    <property type="match status" value="1"/>
</dbReference>
<evidence type="ECO:0000313" key="3">
    <source>
        <dbReference type="EMBL" id="AEV30741.1"/>
    </source>
</evidence>
<accession>G8QXU7</accession>
<dbReference type="Pfam" id="PF22725">
    <property type="entry name" value="GFO_IDH_MocA_C3"/>
    <property type="match status" value="1"/>
</dbReference>
<name>G8QXU7_SPHPG</name>
<dbReference type="KEGG" id="sgp:SpiGrapes_2991"/>
<dbReference type="Proteomes" id="UP000005632">
    <property type="component" value="Chromosome"/>
</dbReference>
<dbReference type="HOGENOM" id="CLU_023194_1_0_12"/>
<dbReference type="InterPro" id="IPR000683">
    <property type="entry name" value="Gfo/Idh/MocA-like_OxRdtase_N"/>
</dbReference>
<dbReference type="Gene3D" id="3.40.50.720">
    <property type="entry name" value="NAD(P)-binding Rossmann-like Domain"/>
    <property type="match status" value="1"/>
</dbReference>
<protein>
    <submittedName>
        <fullName evidence="3">Putative dehydrogenase</fullName>
    </submittedName>
</protein>
<proteinExistence type="predicted"/>
<gene>
    <name evidence="3" type="ordered locus">SpiGrapes_2991</name>
</gene>
<dbReference type="RefSeq" id="WP_014271580.1">
    <property type="nucleotide sequence ID" value="NC_016633.1"/>
</dbReference>
<evidence type="ECO:0000259" key="1">
    <source>
        <dbReference type="Pfam" id="PF01408"/>
    </source>
</evidence>
<dbReference type="PANTHER" id="PTHR43249:SF1">
    <property type="entry name" value="D-GLUCOSIDE 3-DEHYDROGENASE"/>
    <property type="match status" value="1"/>
</dbReference>
<dbReference type="GO" id="GO:0000166">
    <property type="term" value="F:nucleotide binding"/>
    <property type="evidence" value="ECO:0007669"/>
    <property type="project" value="InterPro"/>
</dbReference>
<keyword evidence="4" id="KW-1185">Reference proteome</keyword>
<dbReference type="STRING" id="158190.SpiGrapes_2991"/>
<dbReference type="SUPFAM" id="SSF51735">
    <property type="entry name" value="NAD(P)-binding Rossmann-fold domains"/>
    <property type="match status" value="1"/>
</dbReference>
<reference evidence="3 4" key="1">
    <citation type="submission" date="2011-11" db="EMBL/GenBank/DDBJ databases">
        <title>Complete sequence of Spirochaeta sp. grapes.</title>
        <authorList>
            <consortium name="US DOE Joint Genome Institute"/>
            <person name="Lucas S."/>
            <person name="Han J."/>
            <person name="Lapidus A."/>
            <person name="Cheng J.-F."/>
            <person name="Goodwin L."/>
            <person name="Pitluck S."/>
            <person name="Peters L."/>
            <person name="Ovchinnikova G."/>
            <person name="Munk A.C."/>
            <person name="Detter J.C."/>
            <person name="Han C."/>
            <person name="Tapia R."/>
            <person name="Land M."/>
            <person name="Hauser L."/>
            <person name="Kyrpides N."/>
            <person name="Ivanova N."/>
            <person name="Pagani I."/>
            <person name="Ritalahtilisa K."/>
            <person name="Loeffler F."/>
            <person name="Woyke T."/>
        </authorList>
    </citation>
    <scope>NUCLEOTIDE SEQUENCE [LARGE SCALE GENOMIC DNA]</scope>
    <source>
        <strain evidence="4">ATCC BAA-1885 / DSM 22778 / Grapes</strain>
    </source>
</reference>
<dbReference type="InterPro" id="IPR036291">
    <property type="entry name" value="NAD(P)-bd_dom_sf"/>
</dbReference>
<evidence type="ECO:0000313" key="4">
    <source>
        <dbReference type="Proteomes" id="UP000005632"/>
    </source>
</evidence>
<dbReference type="Pfam" id="PF01408">
    <property type="entry name" value="GFO_IDH_MocA"/>
    <property type="match status" value="1"/>
</dbReference>
<feature type="domain" description="Gfo/Idh/MocA-like oxidoreductase N-terminal" evidence="1">
    <location>
        <begin position="9"/>
        <end position="120"/>
    </location>
</feature>
<dbReference type="Gene3D" id="3.30.360.10">
    <property type="entry name" value="Dihydrodipicolinate Reductase, domain 2"/>
    <property type="match status" value="1"/>
</dbReference>
<dbReference type="EMBL" id="CP003155">
    <property type="protein sequence ID" value="AEV30741.1"/>
    <property type="molecule type" value="Genomic_DNA"/>
</dbReference>
<dbReference type="InterPro" id="IPR052515">
    <property type="entry name" value="Gfo/Idh/MocA_Oxidoreductase"/>
</dbReference>
<dbReference type="AlphaFoldDB" id="G8QXU7"/>
<sequence length="350" mass="38250">MENTQTYGFGIIGLGSIAITHAQAINQAKGCTLVAGYHANKDRAERFCKEHGGKAYSDLNAFLSDPRLDVVVVATPSGMHLEAAIAAISSNKHVIIEKPLEVTVARCDQIIDLARQHAVKIGGIFQSRYYGASQTLKKAIDEGRFGKITLMDAQFKWFRSQEYYDSASWRGTWQYDGGGVFMNQGIHAIDLLQWFGGPVVEVNGTIATLAHERIEVEDTAVATLRFASGALGIIEGTTGSYPGFLKRIEVCGTKGSAILEEDSFLAWQFLEEREEDADIRRIFGKDNASTIDASKPSGLDPSGHRAVFEQFSKALRTGTALDLPGEEAKKPVEIIEAIYKSAREKTSVLL</sequence>
<dbReference type="eggNOG" id="COG0673">
    <property type="taxonomic scope" value="Bacteria"/>
</dbReference>
<dbReference type="OrthoDB" id="9815825at2"/>
<dbReference type="InterPro" id="IPR055170">
    <property type="entry name" value="GFO_IDH_MocA-like_dom"/>
</dbReference>
<dbReference type="PANTHER" id="PTHR43249">
    <property type="entry name" value="UDP-N-ACETYL-2-AMINO-2-DEOXY-D-GLUCURONATE OXIDASE"/>
    <property type="match status" value="1"/>
</dbReference>